<dbReference type="STRING" id="1333998.M2A_3044"/>
<keyword evidence="1 3" id="KW-0378">Hydrolase</keyword>
<dbReference type="PRINTS" id="PR00412">
    <property type="entry name" value="EPOXHYDRLASE"/>
</dbReference>
<reference evidence="3 4" key="1">
    <citation type="submission" date="2014-07" db="EMBL/GenBank/DDBJ databases">
        <title>Tepidicaulis marinum gen. nov., sp. nov., a novel marine bacterium denitrifying nitrate to nitrous oxide strictly under microaerobic conditions.</title>
        <authorList>
            <person name="Takeuchi M."/>
            <person name="Yamagishi T."/>
            <person name="Kamagata Y."/>
            <person name="Oshima K."/>
            <person name="Hattori M."/>
            <person name="Katayama T."/>
            <person name="Hanada S."/>
            <person name="Tamaki H."/>
            <person name="Marumo K."/>
            <person name="Maeda H."/>
            <person name="Nedachi M."/>
            <person name="Iwasaki W."/>
            <person name="Suwa Y."/>
            <person name="Sakata S."/>
        </authorList>
    </citation>
    <scope>NUCLEOTIDE SEQUENCE [LARGE SCALE GENOMIC DNA]</scope>
    <source>
        <strain evidence="3 4">MA2</strain>
    </source>
</reference>
<proteinExistence type="predicted"/>
<dbReference type="InterPro" id="IPR000639">
    <property type="entry name" value="Epox_hydrolase-like"/>
</dbReference>
<evidence type="ECO:0000256" key="1">
    <source>
        <dbReference type="ARBA" id="ARBA00022801"/>
    </source>
</evidence>
<dbReference type="eggNOG" id="COG2267">
    <property type="taxonomic scope" value="Bacteria"/>
</dbReference>
<dbReference type="SUPFAM" id="SSF53474">
    <property type="entry name" value="alpha/beta-Hydrolases"/>
    <property type="match status" value="1"/>
</dbReference>
<sequence length="309" mass="34739">MTAPIETAFIDANGLRFEVDMCGTGEKFALLLHGFPESKHSWRFQLPLLAELGYTVWAPNLRGYGHSSRPGKVADYRLDHLLDDVSGLIDAAAARGHKGPVTLMAHDWGGVIGWTYALTAPRPIERFIVMNLPHPHLFLKNGRTLAQLKRSWYVFFFQIPGLPEALFKARGADAIGKAFYNMAVDKSRFPEEVLAHYRKNALLPGAMRAMINYYRANFRQNPYQHVWAEPPKLDIPTLMIWGEEDSALGKELTYGTEELVSDLTIRYLPEVSHWVQQEAPETVNAMIKAWLEGKPVPQAGTRGKLLTAA</sequence>
<dbReference type="PANTHER" id="PTHR43329">
    <property type="entry name" value="EPOXIDE HYDROLASE"/>
    <property type="match status" value="1"/>
</dbReference>
<dbReference type="AlphaFoldDB" id="A0A081BES7"/>
<keyword evidence="4" id="KW-1185">Reference proteome</keyword>
<dbReference type="Gene3D" id="3.40.50.1820">
    <property type="entry name" value="alpha/beta hydrolase"/>
    <property type="match status" value="1"/>
</dbReference>
<organism evidence="3 4">
    <name type="scientific">Tepidicaulis marinus</name>
    <dbReference type="NCBI Taxonomy" id="1333998"/>
    <lineage>
        <taxon>Bacteria</taxon>
        <taxon>Pseudomonadati</taxon>
        <taxon>Pseudomonadota</taxon>
        <taxon>Alphaproteobacteria</taxon>
        <taxon>Hyphomicrobiales</taxon>
        <taxon>Parvibaculaceae</taxon>
        <taxon>Tepidicaulis</taxon>
    </lineage>
</organism>
<dbReference type="Proteomes" id="UP000028702">
    <property type="component" value="Unassembled WGS sequence"/>
</dbReference>
<evidence type="ECO:0000313" key="3">
    <source>
        <dbReference type="EMBL" id="GAK46545.1"/>
    </source>
</evidence>
<dbReference type="EMBL" id="BBIO01000020">
    <property type="protein sequence ID" value="GAK46545.1"/>
    <property type="molecule type" value="Genomic_DNA"/>
</dbReference>
<protein>
    <submittedName>
        <fullName evidence="3">Alpha/beta hydrolase fold protein</fullName>
    </submittedName>
</protein>
<name>A0A081BES7_9HYPH</name>
<dbReference type="Pfam" id="PF00561">
    <property type="entry name" value="Abhydrolase_1"/>
    <property type="match status" value="1"/>
</dbReference>
<dbReference type="GO" id="GO:0016787">
    <property type="term" value="F:hydrolase activity"/>
    <property type="evidence" value="ECO:0007669"/>
    <property type="project" value="UniProtKB-KW"/>
</dbReference>
<feature type="domain" description="AB hydrolase-1" evidence="2">
    <location>
        <begin position="30"/>
        <end position="276"/>
    </location>
</feature>
<dbReference type="InterPro" id="IPR000073">
    <property type="entry name" value="AB_hydrolase_1"/>
</dbReference>
<comment type="caution">
    <text evidence="3">The sequence shown here is derived from an EMBL/GenBank/DDBJ whole genome shotgun (WGS) entry which is preliminary data.</text>
</comment>
<dbReference type="InterPro" id="IPR029058">
    <property type="entry name" value="AB_hydrolase_fold"/>
</dbReference>
<evidence type="ECO:0000259" key="2">
    <source>
        <dbReference type="Pfam" id="PF00561"/>
    </source>
</evidence>
<accession>A0A081BES7</accession>
<gene>
    <name evidence="3" type="ORF">M2A_3044</name>
</gene>
<dbReference type="RefSeq" id="WP_045449241.1">
    <property type="nucleotide sequence ID" value="NZ_BBIO01000020.1"/>
</dbReference>
<evidence type="ECO:0000313" key="4">
    <source>
        <dbReference type="Proteomes" id="UP000028702"/>
    </source>
</evidence>